<protein>
    <recommendedName>
        <fullName evidence="13">RecF/RecN/SMC N-terminal domain-containing protein</fullName>
    </recommendedName>
</protein>
<dbReference type="InterPro" id="IPR003395">
    <property type="entry name" value="RecF/RecN/SMC_N"/>
</dbReference>
<evidence type="ECO:0000313" key="15">
    <source>
        <dbReference type="Proteomes" id="UP000655588"/>
    </source>
</evidence>
<keyword evidence="15" id="KW-1185">Reference proteome</keyword>
<feature type="coiled-coil region" evidence="12">
    <location>
        <begin position="376"/>
        <end position="452"/>
    </location>
</feature>
<accession>A0A833R865</accession>
<dbReference type="PANTHER" id="PTHR19306:SF6">
    <property type="entry name" value="STRUCTURAL MAINTENANCE OF CHROMOSOMES PROTEIN 6"/>
    <property type="match status" value="1"/>
</dbReference>
<sequence length="1075" mass="124705">MENDTNNKRKRKSEAMEYHMKRFKEKENSFCFTEESRTGKIKRILIRNFMCHDALEVILNPNVNFIIGRNGSGKSAILTALTVGLGAKANVTNRGASVKTTIEISLFNKGSMAYKPDVYGDSITVLRSIGTTSSYKLKNWRGEVISTKRNELNNILRAMNIQIDNPISILNQDISRTFLVSSKPEEKYELFMKATLLDIIGINYKEAKLICEQEYQKLRQYNEILADVRKEVEELKKNIKRAEEIDKFRDEVIDLDKELLWAIAIAEETKLQNTEQVFKKCQDTFKQVQDIGSSTESKDKEINTKIQKLEEEIKSAEEEVNNNSEIYNKTKQEYSTNKDMHSIKIREWRSVQNKIKRLEDDIGILCKEIHRLESGDNAEKSERNEMKQQLAELEQKLDETEALLRTNQTCQMHLETDKMRLLKEVQASKIEINNCEKRIEKIKLDLNARKKDSDNTLTVFGRNIPRLLRRIEEEYSNGRFREKPRGPLGAYIKMKDSAWAPAVEHYLGASTFSTFCVDNSHDAKVLNTIMREIYLNERTPQIICSKFYNTVRKLIRSLRPSVYMVHDVHAHCTKSSHYSNLLDAMDISDPVIVNCLIDQREVECILLIPSSKEAAEIMSNASKVPRNCKRAFTQRGDTFYPDPHYRSYGGPRSLKARFLQVSITDSINALEEEIRTIDNEKNAAIMSYRTASEKEKRISSELSSVSAKVTKLRTIQNQCKASIADLKDKIEDNEAISVTVFKNELNELEKKLRQEKFEESNLNANVLQLQKTIESLEEEVKRHRELRQNLDSKINPLKQSIKELQNEKEALHAKTRHATKRLLVARQALQNATAEFEQQQRCTEKAISDARNRCDRIDTTRSINEIERLSKDLKYKIREIERMFGSIKELRKELKEKEAKFGKDIHLVSQIEKNYQMHLERLDSRKKLFLNMKHMYGEKIQNSFSNVLALRNKKGIIKIDHARKVLELEVYSPNDNKRPINDAKSLSGGERSYSTVAFILALWDCTGLPFYFLDEFDVFMDKVNRRIIMDILLDHTKMHPQSQFTFLTPLDTSNILAEDYVTIHKLAPPERGSQK</sequence>
<dbReference type="GO" id="GO:0005634">
    <property type="term" value="C:nucleus"/>
    <property type="evidence" value="ECO:0007669"/>
    <property type="project" value="UniProtKB-SubCell"/>
</dbReference>
<evidence type="ECO:0000256" key="11">
    <source>
        <dbReference type="ARBA" id="ARBA00023242"/>
    </source>
</evidence>
<dbReference type="Gene3D" id="3.40.50.300">
    <property type="entry name" value="P-loop containing nucleotide triphosphate hydrolases"/>
    <property type="match status" value="2"/>
</dbReference>
<evidence type="ECO:0000256" key="1">
    <source>
        <dbReference type="ARBA" id="ARBA00004123"/>
    </source>
</evidence>
<evidence type="ECO:0000256" key="12">
    <source>
        <dbReference type="SAM" id="Coils"/>
    </source>
</evidence>
<keyword evidence="10" id="KW-0234">DNA repair</keyword>
<dbReference type="EMBL" id="WNWW01000548">
    <property type="protein sequence ID" value="KAF3423649.1"/>
    <property type="molecule type" value="Genomic_DNA"/>
</dbReference>
<evidence type="ECO:0000256" key="5">
    <source>
        <dbReference type="ARBA" id="ARBA00022741"/>
    </source>
</evidence>
<feature type="domain" description="RecF/RecN/SMC N-terminal" evidence="13">
    <location>
        <begin position="41"/>
        <end position="1044"/>
    </location>
</feature>
<organism evidence="14 15">
    <name type="scientific">Frieseomelitta varia</name>
    <dbReference type="NCBI Taxonomy" id="561572"/>
    <lineage>
        <taxon>Eukaryota</taxon>
        <taxon>Metazoa</taxon>
        <taxon>Ecdysozoa</taxon>
        <taxon>Arthropoda</taxon>
        <taxon>Hexapoda</taxon>
        <taxon>Insecta</taxon>
        <taxon>Pterygota</taxon>
        <taxon>Neoptera</taxon>
        <taxon>Endopterygota</taxon>
        <taxon>Hymenoptera</taxon>
        <taxon>Apocrita</taxon>
        <taxon>Aculeata</taxon>
        <taxon>Apoidea</taxon>
        <taxon>Anthophila</taxon>
        <taxon>Apidae</taxon>
        <taxon>Frieseomelitta</taxon>
    </lineage>
</organism>
<keyword evidence="5" id="KW-0547">Nucleotide-binding</keyword>
<feature type="coiled-coil region" evidence="12">
    <location>
        <begin position="299"/>
        <end position="333"/>
    </location>
</feature>
<dbReference type="GO" id="GO:0005524">
    <property type="term" value="F:ATP binding"/>
    <property type="evidence" value="ECO:0007669"/>
    <property type="project" value="UniProtKB-KW"/>
</dbReference>
<feature type="coiled-coil region" evidence="12">
    <location>
        <begin position="863"/>
        <end position="900"/>
    </location>
</feature>
<dbReference type="Proteomes" id="UP000655588">
    <property type="component" value="Unassembled WGS sequence"/>
</dbReference>
<comment type="caution">
    <text evidence="14">The sequence shown here is derived from an EMBL/GenBank/DDBJ whole genome shotgun (WGS) entry which is preliminary data.</text>
</comment>
<dbReference type="SUPFAM" id="SSF52540">
    <property type="entry name" value="P-loop containing nucleoside triphosphate hydrolases"/>
    <property type="match status" value="1"/>
</dbReference>
<keyword evidence="11" id="KW-0539">Nucleus</keyword>
<name>A0A833R865_9HYME</name>
<dbReference type="PANTHER" id="PTHR19306">
    <property type="entry name" value="STRUCTURAL MAINTENANCE OF CHROMOSOMES 5,6 SMC5, SMC6"/>
    <property type="match status" value="1"/>
</dbReference>
<evidence type="ECO:0000256" key="7">
    <source>
        <dbReference type="ARBA" id="ARBA00022840"/>
    </source>
</evidence>
<keyword evidence="7" id="KW-0067">ATP-binding</keyword>
<dbReference type="GO" id="GO:0000724">
    <property type="term" value="P:double-strand break repair via homologous recombination"/>
    <property type="evidence" value="ECO:0007669"/>
    <property type="project" value="TreeGrafter"/>
</dbReference>
<evidence type="ECO:0000313" key="14">
    <source>
        <dbReference type="EMBL" id="KAF3423649.1"/>
    </source>
</evidence>
<evidence type="ECO:0000256" key="10">
    <source>
        <dbReference type="ARBA" id="ARBA00023204"/>
    </source>
</evidence>
<evidence type="ECO:0000256" key="9">
    <source>
        <dbReference type="ARBA" id="ARBA00023172"/>
    </source>
</evidence>
<reference evidence="14" key="1">
    <citation type="submission" date="2019-11" db="EMBL/GenBank/DDBJ databases">
        <title>The nuclear and mitochondrial genomes of Frieseomelitta varia - a highly eusocial stingless bee (Meliponini) with a permanently sterile worker caste.</title>
        <authorList>
            <person name="Freitas F.C.P."/>
            <person name="Lourenco A.P."/>
            <person name="Nunes F.M.F."/>
            <person name="Paschoal A.R."/>
            <person name="Abreu F.C.P."/>
            <person name="Barbin F.O."/>
            <person name="Bataglia L."/>
            <person name="Cardoso-Junior C.A.M."/>
            <person name="Cervoni M.S."/>
            <person name="Silva S.R."/>
            <person name="Dalarmi F."/>
            <person name="Del Lama M.A."/>
            <person name="Depintor T.S."/>
            <person name="Ferreira K.M."/>
            <person name="Goria P.S."/>
            <person name="Jaskot M.C."/>
            <person name="Lago D.C."/>
            <person name="Luna-Lucena D."/>
            <person name="Moda L.M."/>
            <person name="Nascimento L."/>
            <person name="Pedrino M."/>
            <person name="Rabico F.O."/>
            <person name="Sanches F.C."/>
            <person name="Santos D.E."/>
            <person name="Santos C.G."/>
            <person name="Vieira J."/>
            <person name="Lopes T.F."/>
            <person name="Barchuk A.R."/>
            <person name="Hartfelder K."/>
            <person name="Simoes Z.L.P."/>
            <person name="Bitondi M.M.G."/>
            <person name="Pinheiro D.G."/>
        </authorList>
    </citation>
    <scope>NUCLEOTIDE SEQUENCE</scope>
    <source>
        <strain evidence="14">USP_RPSP 00005682</strain>
        <tissue evidence="14">Whole individual</tissue>
    </source>
</reference>
<gene>
    <name evidence="14" type="ORF">E2986_03583</name>
</gene>
<dbReference type="Pfam" id="PF02463">
    <property type="entry name" value="SMC_N"/>
    <property type="match status" value="1"/>
</dbReference>
<dbReference type="AlphaFoldDB" id="A0A833R865"/>
<evidence type="ECO:0000256" key="3">
    <source>
        <dbReference type="ARBA" id="ARBA00006793"/>
    </source>
</evidence>
<evidence type="ECO:0000256" key="2">
    <source>
        <dbReference type="ARBA" id="ARBA00004286"/>
    </source>
</evidence>
<comment type="similarity">
    <text evidence="3">Belongs to the SMC family. SMC6 subfamily.</text>
</comment>
<dbReference type="GO" id="GO:0003697">
    <property type="term" value="F:single-stranded DNA binding"/>
    <property type="evidence" value="ECO:0007669"/>
    <property type="project" value="TreeGrafter"/>
</dbReference>
<proteinExistence type="inferred from homology"/>
<evidence type="ECO:0000256" key="6">
    <source>
        <dbReference type="ARBA" id="ARBA00022763"/>
    </source>
</evidence>
<evidence type="ECO:0000259" key="13">
    <source>
        <dbReference type="Pfam" id="PF02463"/>
    </source>
</evidence>
<keyword evidence="4" id="KW-0158">Chromosome</keyword>
<feature type="coiled-coil region" evidence="12">
    <location>
        <begin position="211"/>
        <end position="245"/>
    </location>
</feature>
<evidence type="ECO:0000256" key="8">
    <source>
        <dbReference type="ARBA" id="ARBA00023054"/>
    </source>
</evidence>
<dbReference type="GO" id="GO:0003684">
    <property type="term" value="F:damaged DNA binding"/>
    <property type="evidence" value="ECO:0007669"/>
    <property type="project" value="TreeGrafter"/>
</dbReference>
<dbReference type="GO" id="GO:0035861">
    <property type="term" value="C:site of double-strand break"/>
    <property type="evidence" value="ECO:0007669"/>
    <property type="project" value="TreeGrafter"/>
</dbReference>
<evidence type="ECO:0000256" key="4">
    <source>
        <dbReference type="ARBA" id="ARBA00022454"/>
    </source>
</evidence>
<dbReference type="InterPro" id="IPR027417">
    <property type="entry name" value="P-loop_NTPase"/>
</dbReference>
<keyword evidence="8 12" id="KW-0175">Coiled coil</keyword>
<comment type="subcellular location">
    <subcellularLocation>
        <location evidence="2">Chromosome</location>
    </subcellularLocation>
    <subcellularLocation>
        <location evidence="1">Nucleus</location>
    </subcellularLocation>
</comment>
<keyword evidence="9" id="KW-0233">DNA recombination</keyword>
<dbReference type="GO" id="GO:0030915">
    <property type="term" value="C:Smc5-Smc6 complex"/>
    <property type="evidence" value="ECO:0007669"/>
    <property type="project" value="TreeGrafter"/>
</dbReference>
<keyword evidence="6" id="KW-0227">DNA damage</keyword>
<feature type="coiled-coil region" evidence="12">
    <location>
        <begin position="738"/>
        <end position="821"/>
    </location>
</feature>